<dbReference type="Proteomes" id="UP000002358">
    <property type="component" value="Chromosome 1"/>
</dbReference>
<dbReference type="OrthoDB" id="7647997at2759"/>
<dbReference type="RefSeq" id="XP_032454045.1">
    <property type="nucleotide sequence ID" value="XM_032598154.1"/>
</dbReference>
<dbReference type="AlphaFoldDB" id="A0A7M7QSA5"/>
<keyword evidence="2" id="KW-0812">Transmembrane</keyword>
<accession>A0A7M7QSA5</accession>
<feature type="compositionally biased region" description="Pro residues" evidence="1">
    <location>
        <begin position="139"/>
        <end position="151"/>
    </location>
</feature>
<proteinExistence type="predicted"/>
<name>A0A7M7QSA5_NASVI</name>
<sequence length="351" mass="40325">MPHCTRHLGWYVGKFLVGLTGMLFIYFNYLREKNFECVCPMRDRELARQKGKIASCPASEKTAVTVRKGCGRTRDTNATVSDKRHKIKTKQAKRATTAAQASVAAQDAAQLTSQWHDVIKRKLCRIVDRIERAIKKQIEPPPKLPHLPPVPEPRKDPSTCRRCYHRKLRRWRTRRFRSSRRSWRHCGTTSTTTETIQVNEEEDTSTSSIIGCSNNTEGLTSSASVQRAIQDMEQEFQKTLMELERLDQTFAIPEESATVDESSLRSSTIESFFDKPDVFSSTRLPGGAVKHFVSRDLGISKNSCRKQVRLNPDPCGKTIPGKPTRDSLREKRARYIQSRDIFRHLYIRSRR</sequence>
<keyword evidence="2" id="KW-0472">Membrane</keyword>
<keyword evidence="4" id="KW-1185">Reference proteome</keyword>
<dbReference type="EnsemblMetazoa" id="XM_032598154">
    <property type="protein sequence ID" value="XP_032454045"/>
    <property type="gene ID" value="LOC100679554"/>
</dbReference>
<feature type="region of interest" description="Disordered" evidence="1">
    <location>
        <begin position="139"/>
        <end position="158"/>
    </location>
</feature>
<organism evidence="3 4">
    <name type="scientific">Nasonia vitripennis</name>
    <name type="common">Parasitic wasp</name>
    <dbReference type="NCBI Taxonomy" id="7425"/>
    <lineage>
        <taxon>Eukaryota</taxon>
        <taxon>Metazoa</taxon>
        <taxon>Ecdysozoa</taxon>
        <taxon>Arthropoda</taxon>
        <taxon>Hexapoda</taxon>
        <taxon>Insecta</taxon>
        <taxon>Pterygota</taxon>
        <taxon>Neoptera</taxon>
        <taxon>Endopterygota</taxon>
        <taxon>Hymenoptera</taxon>
        <taxon>Apocrita</taxon>
        <taxon>Proctotrupomorpha</taxon>
        <taxon>Chalcidoidea</taxon>
        <taxon>Pteromalidae</taxon>
        <taxon>Pteromalinae</taxon>
        <taxon>Nasonia</taxon>
    </lineage>
</organism>
<dbReference type="SMR" id="A0A7M7QSA5"/>
<dbReference type="EnsemblMetazoa" id="XM_016990305">
    <property type="protein sequence ID" value="XP_016845794"/>
    <property type="gene ID" value="LOC100679554"/>
</dbReference>
<keyword evidence="2" id="KW-1133">Transmembrane helix</keyword>
<dbReference type="RefSeq" id="XP_016845794.1">
    <property type="nucleotide sequence ID" value="XM_016990305.3"/>
</dbReference>
<protein>
    <submittedName>
        <fullName evidence="3">Uncharacterized protein</fullName>
    </submittedName>
</protein>
<evidence type="ECO:0000256" key="1">
    <source>
        <dbReference type="SAM" id="MobiDB-lite"/>
    </source>
</evidence>
<dbReference type="InParanoid" id="A0A7M7QSA5"/>
<feature type="transmembrane region" description="Helical" evidence="2">
    <location>
        <begin position="12"/>
        <end position="30"/>
    </location>
</feature>
<evidence type="ECO:0000256" key="2">
    <source>
        <dbReference type="SAM" id="Phobius"/>
    </source>
</evidence>
<dbReference type="GeneID" id="100679554"/>
<reference evidence="3" key="1">
    <citation type="submission" date="2021-01" db="UniProtKB">
        <authorList>
            <consortium name="EnsemblMetazoa"/>
        </authorList>
    </citation>
    <scope>IDENTIFICATION</scope>
</reference>
<evidence type="ECO:0000313" key="4">
    <source>
        <dbReference type="Proteomes" id="UP000002358"/>
    </source>
</evidence>
<evidence type="ECO:0000313" key="3">
    <source>
        <dbReference type="EnsemblMetazoa" id="XP_032454045"/>
    </source>
</evidence>